<evidence type="ECO:0000313" key="3">
    <source>
        <dbReference type="EMBL" id="QHS63887.1"/>
    </source>
</evidence>
<dbReference type="GO" id="GO:0140291">
    <property type="term" value="P:peptidyl-glutamate ADP-deribosylation"/>
    <property type="evidence" value="ECO:0007669"/>
    <property type="project" value="TreeGrafter"/>
</dbReference>
<evidence type="ECO:0000256" key="1">
    <source>
        <dbReference type="ARBA" id="ARBA00035885"/>
    </source>
</evidence>
<dbReference type="KEGG" id="chih:GWR21_31195"/>
<dbReference type="PROSITE" id="PS51154">
    <property type="entry name" value="MACRO"/>
    <property type="match status" value="1"/>
</dbReference>
<comment type="catalytic activity">
    <reaction evidence="1">
        <text>an N-(ADP-alpha-D-ribosyl)-thymidine in DNA + H2O = a thymidine in DNA + ADP-D-ribose</text>
        <dbReference type="Rhea" id="RHEA:71655"/>
        <dbReference type="Rhea" id="RHEA-COMP:13556"/>
        <dbReference type="Rhea" id="RHEA-COMP:18051"/>
        <dbReference type="ChEBI" id="CHEBI:15377"/>
        <dbReference type="ChEBI" id="CHEBI:57967"/>
        <dbReference type="ChEBI" id="CHEBI:137386"/>
        <dbReference type="ChEBI" id="CHEBI:191199"/>
    </reaction>
    <physiologicalReaction direction="left-to-right" evidence="1">
        <dbReference type="Rhea" id="RHEA:71656"/>
    </physiologicalReaction>
</comment>
<dbReference type="RefSeq" id="WP_162335603.1">
    <property type="nucleotide sequence ID" value="NZ_CP048113.1"/>
</dbReference>
<dbReference type="Proteomes" id="UP000476411">
    <property type="component" value="Chromosome"/>
</dbReference>
<evidence type="ECO:0000313" key="4">
    <source>
        <dbReference type="Proteomes" id="UP000476411"/>
    </source>
</evidence>
<dbReference type="InterPro" id="IPR043472">
    <property type="entry name" value="Macro_dom-like"/>
</dbReference>
<dbReference type="SUPFAM" id="SSF52949">
    <property type="entry name" value="Macro domain-like"/>
    <property type="match status" value="1"/>
</dbReference>
<dbReference type="SMART" id="SM00506">
    <property type="entry name" value="A1pp"/>
    <property type="match status" value="1"/>
</dbReference>
<dbReference type="PANTHER" id="PTHR12521">
    <property type="entry name" value="PROTEIN C6ORF130"/>
    <property type="match status" value="1"/>
</dbReference>
<protein>
    <submittedName>
        <fullName evidence="3">Macro domain-containing protein</fullName>
    </submittedName>
</protein>
<sequence>MIHYLTYGDIFNIEGVLNYAHGCNCAGAMGKGIAVLFKERYPEMYKEYKRRCKTGELTPGDIYVYNYGAGYVFNLGTQVSWTTGATLPAIERSIGKMLAYASAHGILKIALPRIGAGLGRLDWDEVKAVIEKAAEAYPVVALYIVENKL</sequence>
<dbReference type="InterPro" id="IPR050892">
    <property type="entry name" value="ADP-ribose_metab_enzymes"/>
</dbReference>
<organism evidence="3 4">
    <name type="scientific">Chitinophaga agri</name>
    <dbReference type="NCBI Taxonomy" id="2703787"/>
    <lineage>
        <taxon>Bacteria</taxon>
        <taxon>Pseudomonadati</taxon>
        <taxon>Bacteroidota</taxon>
        <taxon>Chitinophagia</taxon>
        <taxon>Chitinophagales</taxon>
        <taxon>Chitinophagaceae</taxon>
        <taxon>Chitinophaga</taxon>
    </lineage>
</organism>
<dbReference type="PANTHER" id="PTHR12521:SF0">
    <property type="entry name" value="ADP-RIBOSE GLYCOHYDROLASE OARD1"/>
    <property type="match status" value="1"/>
</dbReference>
<keyword evidence="4" id="KW-1185">Reference proteome</keyword>
<dbReference type="EMBL" id="CP048113">
    <property type="protein sequence ID" value="QHS63887.1"/>
    <property type="molecule type" value="Genomic_DNA"/>
</dbReference>
<dbReference type="Pfam" id="PF01661">
    <property type="entry name" value="Macro"/>
    <property type="match status" value="1"/>
</dbReference>
<evidence type="ECO:0000259" key="2">
    <source>
        <dbReference type="PROSITE" id="PS51154"/>
    </source>
</evidence>
<dbReference type="AlphaFoldDB" id="A0A6B9ZPE9"/>
<dbReference type="InterPro" id="IPR002589">
    <property type="entry name" value="Macro_dom"/>
</dbReference>
<proteinExistence type="predicted"/>
<feature type="domain" description="Macro" evidence="2">
    <location>
        <begin position="1"/>
        <end position="149"/>
    </location>
</feature>
<dbReference type="CDD" id="cd02901">
    <property type="entry name" value="Macro_Poa1p-like"/>
    <property type="match status" value="1"/>
</dbReference>
<gene>
    <name evidence="3" type="ORF">GWR21_31195</name>
</gene>
<dbReference type="Gene3D" id="3.40.220.10">
    <property type="entry name" value="Leucine Aminopeptidase, subunit E, domain 1"/>
    <property type="match status" value="1"/>
</dbReference>
<name>A0A6B9ZPE9_9BACT</name>
<accession>A0A6B9ZPE9</accession>
<reference evidence="3 4" key="1">
    <citation type="submission" date="2020-01" db="EMBL/GenBank/DDBJ databases">
        <title>Complete genome sequence of Chitinophaga sp. H33E-04 isolated from quinoa roots.</title>
        <authorList>
            <person name="Weon H.-Y."/>
            <person name="Lee S.A."/>
        </authorList>
    </citation>
    <scope>NUCLEOTIDE SEQUENCE [LARGE SCALE GENOMIC DNA]</scope>
    <source>
        <strain evidence="3 4">H33E-04</strain>
    </source>
</reference>